<proteinExistence type="predicted"/>
<sequence>MNVVESISELLNLQNPANGQTVYVKSYYSGQNRGGGHFIYDSEKSTQNNSGTVFNGWVRQQGFGELYLSWFGAKFDGSDDTIAYQAAINASDNETTIFADGDFTFSSVDYGTKAVSLRGVPSISAQTLKTTIRISGAGIKCNTQKVKLAYIDFQSTGTKTDNLNICLLTNSKNNGAWVHVLNCRASGFSGHLIFAKDLIDSKISGFIPNSNNIVFKFVKDMWANNTTIQLEKVYAQNNTLLFDADYCTQSSMIDCIFEFNASMGHINNGVWTIVNLYTENNSAPLTATNTRLLRMYHFAFTANDTINVTQPDLDYIDKGTSLFTPRVAGVFELQKEFERFKRITPSFSGSTWTKLGTAAIGEAGILCLEILGTNSYTQGNPSASSALGKTIIFAQCKNNSNATYANIQATWHHVGNGAGIQEVRFVQTSSNRYIYDVYVLQSSNAYISCAAEISGGDAFVWDIQRLIPKPTGGGSGDVNTSTMLIAYPYVKLQAGSGFIGVDESGNPMLGGVSTTSAMPGTASPLPAQPAGYLSININGTVRKVPYY</sequence>
<evidence type="ECO:0000313" key="2">
    <source>
        <dbReference type="Proteomes" id="UP000808699"/>
    </source>
</evidence>
<evidence type="ECO:0000313" key="1">
    <source>
        <dbReference type="EMBL" id="MBJ8436765.1"/>
    </source>
</evidence>
<organism evidence="1 2">
    <name type="scientific">Acinetobacter lactucae</name>
    <dbReference type="NCBI Taxonomy" id="1785128"/>
    <lineage>
        <taxon>Bacteria</taxon>
        <taxon>Pseudomonadati</taxon>
        <taxon>Pseudomonadota</taxon>
        <taxon>Gammaproteobacteria</taxon>
        <taxon>Moraxellales</taxon>
        <taxon>Moraxellaceae</taxon>
        <taxon>Acinetobacter</taxon>
        <taxon>Acinetobacter calcoaceticus/baumannii complex</taxon>
    </lineage>
</organism>
<reference evidence="1 2" key="1">
    <citation type="submission" date="2020-11" db="EMBL/GenBank/DDBJ databases">
        <title>Enhanced detection system for hospital associated transmission using whole genome sequencing surveillance.</title>
        <authorList>
            <person name="Harrison L.H."/>
            <person name="Van Tyne D."/>
            <person name="Marsh J.W."/>
            <person name="Griffith M.P."/>
            <person name="Snyder D.J."/>
            <person name="Cooper V.S."/>
            <person name="Mustapha M."/>
        </authorList>
    </citation>
    <scope>NUCLEOTIDE SEQUENCE [LARGE SCALE GENOMIC DNA]</scope>
    <source>
        <strain evidence="1 2">ACIN00241</strain>
    </source>
</reference>
<gene>
    <name evidence="1" type="ORF">I6M64_05430</name>
</gene>
<keyword evidence="2" id="KW-1185">Reference proteome</keyword>
<dbReference type="RefSeq" id="WP_200042949.1">
    <property type="nucleotide sequence ID" value="NZ_JADWNO010000002.1"/>
</dbReference>
<dbReference type="EMBL" id="JADWNO010000002">
    <property type="protein sequence ID" value="MBJ8436765.1"/>
    <property type="molecule type" value="Genomic_DNA"/>
</dbReference>
<name>A0ABS1AFQ2_9GAMM</name>
<evidence type="ECO:0008006" key="3">
    <source>
        <dbReference type="Google" id="ProtNLM"/>
    </source>
</evidence>
<dbReference type="Proteomes" id="UP000808699">
    <property type="component" value="Unassembled WGS sequence"/>
</dbReference>
<comment type="caution">
    <text evidence="1">The sequence shown here is derived from an EMBL/GenBank/DDBJ whole genome shotgun (WGS) entry which is preliminary data.</text>
</comment>
<accession>A0ABS1AFQ2</accession>
<protein>
    <recommendedName>
        <fullName evidence="3">Pectate lyase superfamily protein domain-containing protein</fullName>
    </recommendedName>
</protein>